<reference evidence="2" key="1">
    <citation type="submission" date="2015-09" db="EMBL/GenBank/DDBJ databases">
        <authorList>
            <person name="Daims H."/>
        </authorList>
    </citation>
    <scope>NUCLEOTIDE SEQUENCE [LARGE SCALE GENOMIC DNA]</scope>
</reference>
<dbReference type="KEGG" id="nio:NITINOP_1067"/>
<dbReference type="STRING" id="1715989.NITINOP_1067"/>
<dbReference type="EMBL" id="LN885086">
    <property type="protein sequence ID" value="CUQ66042.1"/>
    <property type="molecule type" value="Genomic_DNA"/>
</dbReference>
<keyword evidence="2" id="KW-1185">Reference proteome</keyword>
<accession>A0A0S4KS87</accession>
<dbReference type="AlphaFoldDB" id="A0A0S4KS87"/>
<name>A0A0S4KS87_9BACT</name>
<gene>
    <name evidence="1" type="ORF">NITINOP_1067</name>
</gene>
<sequence>MLSNLKMTVSPETRREIRRLFDRLDYHRLGPVYCYEGGDEFWQAKRRPCERLGLKLAEALVNKLRRGCRSLYVGAGVTELPCLLAESLELHRQVEPYNLRRAEVAVLNRACQGSGITFRARTAETAQGPFDHLWIVSVLNDPERFPDLSALSYGNANPITFNITRFERQRRMVQSIVNRCLAKLSLPALVTTSVEEVVWIADWCHRHRVPYHVERNYYPTALVGDPVCFVRLGRGLIRKGGSPNMEPG</sequence>
<proteinExistence type="predicted"/>
<organism evidence="1 2">
    <name type="scientific">Candidatus Nitrospira inopinata</name>
    <dbReference type="NCBI Taxonomy" id="1715989"/>
    <lineage>
        <taxon>Bacteria</taxon>
        <taxon>Pseudomonadati</taxon>
        <taxon>Nitrospirota</taxon>
        <taxon>Nitrospiria</taxon>
        <taxon>Nitrospirales</taxon>
        <taxon>Nitrospiraceae</taxon>
        <taxon>Nitrospira</taxon>
    </lineage>
</organism>
<protein>
    <submittedName>
        <fullName evidence="1">Uncharacterized protein</fullName>
    </submittedName>
</protein>
<evidence type="ECO:0000313" key="2">
    <source>
        <dbReference type="Proteomes" id="UP000066284"/>
    </source>
</evidence>
<dbReference type="Proteomes" id="UP000066284">
    <property type="component" value="Chromosome 1"/>
</dbReference>
<evidence type="ECO:0000313" key="1">
    <source>
        <dbReference type="EMBL" id="CUQ66042.1"/>
    </source>
</evidence>